<sequence length="341" mass="37879">MSATSYIPRRVNWNAKSRAPQRDGAQWDFEDDEAVEELTLGSNPLTEQVPVVETVDPDEVSVVVDQASMTYRVRSQTEYRKSTNWFARQVKKVLGSGWAEVPALEPMSFIVNHGETVGVIGTNGSGKSTLMKLLTGKVRPSSGEVYATSTPIMLGVNAALVKTISGRENIRLGCLAMGLSPKQAEEKYDLIVEISGLKDALDMPLKTYSSGMQSRLQFAIATAVDPDILLIDEALNTGDAQFRARTKKRLDEVRAQAGCVFLVSHSLGTIKQMCTRVLWVEQGRLLADGDPEWVCQQYEEYTAHKSQERKRSAQIVYDRTLLKHSPVQVRFKEGTRPRRAG</sequence>
<protein>
    <submittedName>
        <fullName evidence="6">Teichoic acid transport system ATP-binding protein</fullName>
    </submittedName>
</protein>
<dbReference type="PROSITE" id="PS50893">
    <property type="entry name" value="ABC_TRANSPORTER_2"/>
    <property type="match status" value="1"/>
</dbReference>
<dbReference type="SUPFAM" id="SSF52540">
    <property type="entry name" value="P-loop containing nucleoside triphosphate hydrolases"/>
    <property type="match status" value="1"/>
</dbReference>
<dbReference type="Pfam" id="PF00005">
    <property type="entry name" value="ABC_tran"/>
    <property type="match status" value="1"/>
</dbReference>
<dbReference type="InterPro" id="IPR015860">
    <property type="entry name" value="ABC_transpr_TagH-like"/>
</dbReference>
<evidence type="ECO:0000313" key="6">
    <source>
        <dbReference type="EMBL" id="MBP2317892.1"/>
    </source>
</evidence>
<dbReference type="EMBL" id="JAGINX010000001">
    <property type="protein sequence ID" value="MBP2317892.1"/>
    <property type="molecule type" value="Genomic_DNA"/>
</dbReference>
<evidence type="ECO:0000256" key="4">
    <source>
        <dbReference type="ARBA" id="ARBA00022840"/>
    </source>
</evidence>
<keyword evidence="7" id="KW-1185">Reference proteome</keyword>
<organism evidence="6 7">
    <name type="scientific">Nesterenkonia lacusekhoensis</name>
    <dbReference type="NCBI Taxonomy" id="150832"/>
    <lineage>
        <taxon>Bacteria</taxon>
        <taxon>Bacillati</taxon>
        <taxon>Actinomycetota</taxon>
        <taxon>Actinomycetes</taxon>
        <taxon>Micrococcales</taxon>
        <taxon>Micrococcaceae</taxon>
        <taxon>Nesterenkonia</taxon>
    </lineage>
</organism>
<dbReference type="CDD" id="cd03220">
    <property type="entry name" value="ABC_KpsT_Wzt"/>
    <property type="match status" value="1"/>
</dbReference>
<feature type="domain" description="ABC transporter" evidence="5">
    <location>
        <begin position="88"/>
        <end position="307"/>
    </location>
</feature>
<accession>A0ABS4T0B2</accession>
<dbReference type="InterPro" id="IPR003439">
    <property type="entry name" value="ABC_transporter-like_ATP-bd"/>
</dbReference>
<dbReference type="InterPro" id="IPR027417">
    <property type="entry name" value="P-loop_NTPase"/>
</dbReference>
<dbReference type="Proteomes" id="UP001519331">
    <property type="component" value="Unassembled WGS sequence"/>
</dbReference>
<name>A0ABS4T0B2_9MICC</name>
<dbReference type="InterPro" id="IPR050683">
    <property type="entry name" value="Bact_Polysacc_Export_ATP-bd"/>
</dbReference>
<dbReference type="GO" id="GO:0005524">
    <property type="term" value="F:ATP binding"/>
    <property type="evidence" value="ECO:0007669"/>
    <property type="project" value="UniProtKB-KW"/>
</dbReference>
<comment type="similarity">
    <text evidence="1">Belongs to the ABC transporter superfamily.</text>
</comment>
<keyword evidence="4 6" id="KW-0067">ATP-binding</keyword>
<evidence type="ECO:0000256" key="1">
    <source>
        <dbReference type="ARBA" id="ARBA00005417"/>
    </source>
</evidence>
<dbReference type="InterPro" id="IPR017871">
    <property type="entry name" value="ABC_transporter-like_CS"/>
</dbReference>
<dbReference type="RefSeq" id="WP_210048186.1">
    <property type="nucleotide sequence ID" value="NZ_JAGINX010000001.1"/>
</dbReference>
<dbReference type="InterPro" id="IPR003593">
    <property type="entry name" value="AAA+_ATPase"/>
</dbReference>
<keyword evidence="2" id="KW-0813">Transport</keyword>
<dbReference type="PANTHER" id="PTHR46743:SF2">
    <property type="entry name" value="TEICHOIC ACIDS EXPORT ATP-BINDING PROTEIN TAGH"/>
    <property type="match status" value="1"/>
</dbReference>
<keyword evidence="3" id="KW-0547">Nucleotide-binding</keyword>
<evidence type="ECO:0000313" key="7">
    <source>
        <dbReference type="Proteomes" id="UP001519331"/>
    </source>
</evidence>
<evidence type="ECO:0000256" key="2">
    <source>
        <dbReference type="ARBA" id="ARBA00022448"/>
    </source>
</evidence>
<dbReference type="Gene3D" id="3.40.50.300">
    <property type="entry name" value="P-loop containing nucleotide triphosphate hydrolases"/>
    <property type="match status" value="1"/>
</dbReference>
<dbReference type="SMART" id="SM00382">
    <property type="entry name" value="AAA"/>
    <property type="match status" value="1"/>
</dbReference>
<comment type="caution">
    <text evidence="6">The sequence shown here is derived from an EMBL/GenBank/DDBJ whole genome shotgun (WGS) entry which is preliminary data.</text>
</comment>
<dbReference type="PANTHER" id="PTHR46743">
    <property type="entry name" value="TEICHOIC ACIDS EXPORT ATP-BINDING PROTEIN TAGH"/>
    <property type="match status" value="1"/>
</dbReference>
<reference evidence="6 7" key="1">
    <citation type="submission" date="2021-03" db="EMBL/GenBank/DDBJ databases">
        <title>Sequencing the genomes of 1000 actinobacteria strains.</title>
        <authorList>
            <person name="Klenk H.-P."/>
        </authorList>
    </citation>
    <scope>NUCLEOTIDE SEQUENCE [LARGE SCALE GENOMIC DNA]</scope>
    <source>
        <strain evidence="6 7">DSM 12544</strain>
    </source>
</reference>
<gene>
    <name evidence="6" type="ORF">JOF45_000911</name>
</gene>
<dbReference type="PROSITE" id="PS00211">
    <property type="entry name" value="ABC_TRANSPORTER_1"/>
    <property type="match status" value="1"/>
</dbReference>
<evidence type="ECO:0000259" key="5">
    <source>
        <dbReference type="PROSITE" id="PS50893"/>
    </source>
</evidence>
<evidence type="ECO:0000256" key="3">
    <source>
        <dbReference type="ARBA" id="ARBA00022741"/>
    </source>
</evidence>
<proteinExistence type="inferred from homology"/>